<dbReference type="GO" id="GO:0043565">
    <property type="term" value="F:sequence-specific DNA binding"/>
    <property type="evidence" value="ECO:0007669"/>
    <property type="project" value="InterPro"/>
</dbReference>
<evidence type="ECO:0000256" key="3">
    <source>
        <dbReference type="ARBA" id="ARBA00023015"/>
    </source>
</evidence>
<evidence type="ECO:0000256" key="1">
    <source>
        <dbReference type="ARBA" id="ARBA00004123"/>
    </source>
</evidence>
<dbReference type="Pfam" id="PF00447">
    <property type="entry name" value="HSF_DNA-bind"/>
    <property type="match status" value="1"/>
</dbReference>
<dbReference type="OMA" id="KIFETEC"/>
<dbReference type="PANTHER" id="PTHR10015">
    <property type="entry name" value="HEAT SHOCK TRANSCRIPTION FACTOR"/>
    <property type="match status" value="1"/>
</dbReference>
<reference evidence="10" key="2">
    <citation type="journal article" date="2020" name="Gigascience">
        <title>An improved pig reference genome sequence to enable pig genetics and genomics research.</title>
        <authorList>
            <person name="Warr A."/>
            <person name="Affara N."/>
            <person name="Aken B."/>
            <person name="Beiki H."/>
            <person name="Bickhart D.M."/>
            <person name="Billis K."/>
            <person name="Chow W."/>
            <person name="Eory L."/>
            <person name="Finlayson H.A."/>
            <person name="Flicek P."/>
            <person name="Giron C.G."/>
            <person name="Griffin D.K."/>
            <person name="Hall R."/>
            <person name="Hannum G."/>
            <person name="Hourlier T."/>
            <person name="Howe K."/>
            <person name="Hume D.A."/>
            <person name="Izuogu O."/>
            <person name="Kim K."/>
            <person name="Koren S."/>
            <person name="Liu H."/>
            <person name="Manchanda N."/>
            <person name="Martin F.J."/>
            <person name="Nonneman D.J."/>
            <person name="O'Connor R.E."/>
            <person name="Phillippy A.M."/>
            <person name="Rohrer G.A."/>
            <person name="Rosen B.D."/>
            <person name="Rund L.A."/>
            <person name="Sargent C.A."/>
            <person name="Schook L.B."/>
            <person name="Schroeder S.G."/>
            <person name="Schwartz A.S."/>
            <person name="Skinner B.M."/>
            <person name="Talbot R."/>
            <person name="Tseng E."/>
            <person name="Tuggle C.K."/>
            <person name="Watson M."/>
            <person name="Smith T.P.L."/>
            <person name="Archibald A.L."/>
        </authorList>
    </citation>
    <scope>NUCLEOTIDE SEQUENCE [LARGE SCALE GENOMIC DNA]</scope>
    <source>
        <strain evidence="10">Duroc</strain>
    </source>
</reference>
<accession>A0A287B0D9</accession>
<keyword evidence="3" id="KW-0805">Transcription regulation</keyword>
<dbReference type="AlphaFoldDB" id="A0A287B0D9"/>
<reference evidence="11" key="1">
    <citation type="submission" date="2009-11" db="EMBL/GenBank/DDBJ databases">
        <authorList>
            <consortium name="Porcine genome sequencing project"/>
        </authorList>
    </citation>
    <scope>NUCLEOTIDE SEQUENCE [LARGE SCALE GENOMIC DNA]</scope>
    <source>
        <strain evidence="11">Duroc</strain>
    </source>
</reference>
<dbReference type="eggNOG" id="KOG0627">
    <property type="taxonomic scope" value="Eukaryota"/>
</dbReference>
<dbReference type="Proteomes" id="UP000008227">
    <property type="component" value="Chromosome X"/>
</dbReference>
<dbReference type="PANTHER" id="PTHR10015:SF282">
    <property type="entry name" value="HEAT SHOCK TRANSCRIPTION FACTOR, X-LINKED"/>
    <property type="match status" value="1"/>
</dbReference>
<feature type="region of interest" description="Disordered" evidence="8">
    <location>
        <begin position="1"/>
        <end position="51"/>
    </location>
</feature>
<dbReference type="PaxDb" id="9823-ENSSSCP00000013539"/>
<dbReference type="FunFam" id="1.10.10.10:FF:000349">
    <property type="entry name" value="Heat shock transcription factor, Y-linked"/>
    <property type="match status" value="1"/>
</dbReference>
<feature type="compositionally biased region" description="Low complexity" evidence="8">
    <location>
        <begin position="26"/>
        <end position="49"/>
    </location>
</feature>
<reference evidence="10" key="4">
    <citation type="submission" date="2025-09" db="UniProtKB">
        <authorList>
            <consortium name="Ensembl"/>
        </authorList>
    </citation>
    <scope>IDENTIFICATION</scope>
</reference>
<dbReference type="InParanoid" id="A0A287B0D9"/>
<evidence type="ECO:0000313" key="11">
    <source>
        <dbReference type="Proteomes" id="UP000008227"/>
    </source>
</evidence>
<dbReference type="SUPFAM" id="SSF46785">
    <property type="entry name" value="Winged helix' DNA-binding domain"/>
    <property type="match status" value="1"/>
</dbReference>
<organism evidence="10 11">
    <name type="scientific">Sus scrofa</name>
    <name type="common">Pig</name>
    <dbReference type="NCBI Taxonomy" id="9823"/>
    <lineage>
        <taxon>Eukaryota</taxon>
        <taxon>Metazoa</taxon>
        <taxon>Chordata</taxon>
        <taxon>Craniata</taxon>
        <taxon>Vertebrata</taxon>
        <taxon>Euteleostomi</taxon>
        <taxon>Mammalia</taxon>
        <taxon>Eutheria</taxon>
        <taxon>Laurasiatheria</taxon>
        <taxon>Artiodactyla</taxon>
        <taxon>Suina</taxon>
        <taxon>Suidae</taxon>
        <taxon>Sus</taxon>
    </lineage>
</organism>
<evidence type="ECO:0000256" key="8">
    <source>
        <dbReference type="SAM" id="MobiDB-lite"/>
    </source>
</evidence>
<dbReference type="GO" id="GO:0005634">
    <property type="term" value="C:nucleus"/>
    <property type="evidence" value="ECO:0007669"/>
    <property type="project" value="UniProtKB-SubCell"/>
</dbReference>
<feature type="region of interest" description="Disordered" evidence="8">
    <location>
        <begin position="213"/>
        <end position="247"/>
    </location>
</feature>
<feature type="domain" description="HSF-type DNA-binding" evidence="9">
    <location>
        <begin position="95"/>
        <end position="213"/>
    </location>
</feature>
<protein>
    <recommendedName>
        <fullName evidence="9">HSF-type DNA-binding domain-containing protein</fullName>
    </recommendedName>
</protein>
<proteinExistence type="inferred from homology"/>
<evidence type="ECO:0000256" key="2">
    <source>
        <dbReference type="ARBA" id="ARBA00006403"/>
    </source>
</evidence>
<evidence type="ECO:0000256" key="5">
    <source>
        <dbReference type="ARBA" id="ARBA00023163"/>
    </source>
</evidence>
<evidence type="ECO:0000256" key="6">
    <source>
        <dbReference type="ARBA" id="ARBA00023242"/>
    </source>
</evidence>
<keyword evidence="11" id="KW-1185">Reference proteome</keyword>
<evidence type="ECO:0000256" key="7">
    <source>
        <dbReference type="RuleBase" id="RU004020"/>
    </source>
</evidence>
<evidence type="ECO:0000259" key="9">
    <source>
        <dbReference type="SMART" id="SM00415"/>
    </source>
</evidence>
<dbReference type="Bgee" id="ENSSSCG00000036958">
    <property type="expression patterns" value="Expressed in testis and 1 other cell type or tissue"/>
</dbReference>
<keyword evidence="4" id="KW-0238">DNA-binding</keyword>
<dbReference type="SMR" id="A0A287B0D9"/>
<reference evidence="10" key="3">
    <citation type="submission" date="2025-08" db="UniProtKB">
        <authorList>
            <consortium name="Ensembl"/>
        </authorList>
    </citation>
    <scope>IDENTIFICATION</scope>
</reference>
<dbReference type="InterPro" id="IPR036388">
    <property type="entry name" value="WH-like_DNA-bd_sf"/>
</dbReference>
<dbReference type="Gene3D" id="1.10.10.10">
    <property type="entry name" value="Winged helix-like DNA-binding domain superfamily/Winged helix DNA-binding domain"/>
    <property type="match status" value="1"/>
</dbReference>
<comment type="subcellular location">
    <subcellularLocation>
        <location evidence="1">Nucleus</location>
    </subcellularLocation>
</comment>
<dbReference type="GO" id="GO:0003700">
    <property type="term" value="F:DNA-binding transcription factor activity"/>
    <property type="evidence" value="ECO:0007669"/>
    <property type="project" value="InterPro"/>
</dbReference>
<sequence>DTRPLRMAGDEEGPAAGRPPLPPATGAPALGSASWAPPEAEAEAGLALGPPGPAGRPDLRLLLEEAAFQALMEEPLFRRPPAVGRAPSQGEASLLSLPFPEKLWRIVSSEEFTSIWWDEDGACIGINEKLFQKEVLERAGRAKVFQTDSIKSFARQLNLYGFSKTRQDVHTSVCQTSFLHEGRPISILSKIQYYRSPWFKRDCPQLLRRMKRRVGVKSTSRQEGGRPAAPAPAFPVMEPPGGLALSAEPRQEPHHLAGLAPTPSVPPAPLGSDPHAVPDLPATMQDKGTQTCEPFVPVLAQVAWPVEFPWLCVTVPPTQVAPYGSLVGPAAVPPQLLSLPPELLPLCAPWAPVAAARPAACPQEIPQPPSPFHDCPGHWGFPGHLPPRAGPPEEHP</sequence>
<keyword evidence="5" id="KW-0804">Transcription</keyword>
<evidence type="ECO:0000313" key="10">
    <source>
        <dbReference type="Ensembl" id="ENSSSCP00000049683.1"/>
    </source>
</evidence>
<evidence type="ECO:0000256" key="4">
    <source>
        <dbReference type="ARBA" id="ARBA00023125"/>
    </source>
</evidence>
<dbReference type="InterPro" id="IPR036390">
    <property type="entry name" value="WH_DNA-bd_sf"/>
</dbReference>
<comment type="similarity">
    <text evidence="2 7">Belongs to the HSF family.</text>
</comment>
<dbReference type="Ensembl" id="ENSSSCT00000054895.3">
    <property type="protein sequence ID" value="ENSSSCP00000049683.1"/>
    <property type="gene ID" value="ENSSSCG00000036958.3"/>
</dbReference>
<dbReference type="InterPro" id="IPR000232">
    <property type="entry name" value="HSF_DNA-bd"/>
</dbReference>
<dbReference type="GeneTree" id="ENSGT00940000163633"/>
<name>A0A287B0D9_PIG</name>
<keyword evidence="6" id="KW-0539">Nucleus</keyword>
<dbReference type="SMART" id="SM00415">
    <property type="entry name" value="HSF"/>
    <property type="match status" value="1"/>
</dbReference>